<dbReference type="SUPFAM" id="SSF57535">
    <property type="entry name" value="Complement control module/SCR domain"/>
    <property type="match status" value="8"/>
</dbReference>
<dbReference type="Gene3D" id="2.10.70.10">
    <property type="entry name" value="Complement Module, domain 1"/>
    <property type="match status" value="8"/>
</dbReference>
<evidence type="ECO:0000256" key="3">
    <source>
        <dbReference type="ARBA" id="ARBA00023157"/>
    </source>
</evidence>
<dbReference type="STRING" id="188477.A0A3S1BKB7"/>
<reference evidence="7 8" key="1">
    <citation type="submission" date="2019-01" db="EMBL/GenBank/DDBJ databases">
        <title>A draft genome assembly of the solar-powered sea slug Elysia chlorotica.</title>
        <authorList>
            <person name="Cai H."/>
            <person name="Li Q."/>
            <person name="Fang X."/>
            <person name="Li J."/>
            <person name="Curtis N.E."/>
            <person name="Altenburger A."/>
            <person name="Shibata T."/>
            <person name="Feng M."/>
            <person name="Maeda T."/>
            <person name="Schwartz J.A."/>
            <person name="Shigenobu S."/>
            <person name="Lundholm N."/>
            <person name="Nishiyama T."/>
            <person name="Yang H."/>
            <person name="Hasebe M."/>
            <person name="Li S."/>
            <person name="Pierce S.K."/>
            <person name="Wang J."/>
        </authorList>
    </citation>
    <scope>NUCLEOTIDE SEQUENCE [LARGE SCALE GENOMIC DNA]</scope>
    <source>
        <strain evidence="7">EC2010</strain>
        <tissue evidence="7">Whole organism of an adult</tissue>
    </source>
</reference>
<dbReference type="PROSITE" id="PS50923">
    <property type="entry name" value="SUSHI"/>
    <property type="match status" value="8"/>
</dbReference>
<dbReference type="SMART" id="SM00032">
    <property type="entry name" value="CCP"/>
    <property type="match status" value="7"/>
</dbReference>
<keyword evidence="4" id="KW-0325">Glycoprotein</keyword>
<keyword evidence="2" id="KW-0677">Repeat</keyword>
<evidence type="ECO:0000313" key="8">
    <source>
        <dbReference type="Proteomes" id="UP000271974"/>
    </source>
</evidence>
<feature type="domain" description="Sushi" evidence="6">
    <location>
        <begin position="181"/>
        <end position="240"/>
    </location>
</feature>
<feature type="non-terminal residue" evidence="7">
    <location>
        <position position="1"/>
    </location>
</feature>
<protein>
    <recommendedName>
        <fullName evidence="6">Sushi domain-containing protein</fullName>
    </recommendedName>
</protein>
<dbReference type="InterPro" id="IPR050350">
    <property type="entry name" value="Compl-Cell_Adhes-Reg"/>
</dbReference>
<proteinExistence type="predicted"/>
<keyword evidence="1 5" id="KW-0768">Sushi</keyword>
<feature type="disulfide bond" evidence="5">
    <location>
        <begin position="151"/>
        <end position="178"/>
    </location>
</feature>
<evidence type="ECO:0000313" key="7">
    <source>
        <dbReference type="EMBL" id="RUS85787.1"/>
    </source>
</evidence>
<keyword evidence="8" id="KW-1185">Reference proteome</keyword>
<feature type="domain" description="Sushi" evidence="6">
    <location>
        <begin position="302"/>
        <end position="359"/>
    </location>
</feature>
<feature type="domain" description="Sushi" evidence="6">
    <location>
        <begin position="241"/>
        <end position="298"/>
    </location>
</feature>
<name>A0A3S1BKB7_ELYCH</name>
<dbReference type="OrthoDB" id="6158843at2759"/>
<feature type="domain" description="Sushi" evidence="6">
    <location>
        <begin position="1"/>
        <end position="44"/>
    </location>
</feature>
<gene>
    <name evidence="7" type="ORF">EGW08_006416</name>
</gene>
<feature type="disulfide bond" evidence="5">
    <location>
        <begin position="330"/>
        <end position="357"/>
    </location>
</feature>
<evidence type="ECO:0000256" key="4">
    <source>
        <dbReference type="ARBA" id="ARBA00023180"/>
    </source>
</evidence>
<dbReference type="CDD" id="cd00033">
    <property type="entry name" value="CCP"/>
    <property type="match status" value="6"/>
</dbReference>
<feature type="disulfide bond" evidence="5">
    <location>
        <begin position="389"/>
        <end position="416"/>
    </location>
</feature>
<dbReference type="PANTHER" id="PTHR19325">
    <property type="entry name" value="COMPLEMENT COMPONENT-RELATED SUSHI DOMAIN-CONTAINING"/>
    <property type="match status" value="1"/>
</dbReference>
<feature type="domain" description="Sushi" evidence="6">
    <location>
        <begin position="45"/>
        <end position="121"/>
    </location>
</feature>
<dbReference type="InterPro" id="IPR000436">
    <property type="entry name" value="Sushi_SCR_CCP_dom"/>
</dbReference>
<comment type="caution">
    <text evidence="7">The sequence shown here is derived from an EMBL/GenBank/DDBJ whole genome shotgun (WGS) entry which is preliminary data.</text>
</comment>
<dbReference type="PANTHER" id="PTHR19325:SF575">
    <property type="entry name" value="LOCOMOTION-RELATED PROTEIN HIKARU GENKI"/>
    <property type="match status" value="1"/>
</dbReference>
<evidence type="ECO:0000256" key="2">
    <source>
        <dbReference type="ARBA" id="ARBA00022737"/>
    </source>
</evidence>
<evidence type="ECO:0000256" key="5">
    <source>
        <dbReference type="PROSITE-ProRule" id="PRU00302"/>
    </source>
</evidence>
<evidence type="ECO:0000256" key="1">
    <source>
        <dbReference type="ARBA" id="ARBA00022659"/>
    </source>
</evidence>
<dbReference type="AlphaFoldDB" id="A0A3S1BKB7"/>
<dbReference type="InterPro" id="IPR035976">
    <property type="entry name" value="Sushi/SCR/CCP_sf"/>
</dbReference>
<feature type="non-terminal residue" evidence="7">
    <location>
        <position position="492"/>
    </location>
</feature>
<feature type="domain" description="Sushi" evidence="6">
    <location>
        <begin position="360"/>
        <end position="418"/>
    </location>
</feature>
<feature type="domain" description="Sushi" evidence="6">
    <location>
        <begin position="122"/>
        <end position="180"/>
    </location>
</feature>
<dbReference type="EMBL" id="RQTK01000159">
    <property type="protein sequence ID" value="RUS85787.1"/>
    <property type="molecule type" value="Genomic_DNA"/>
</dbReference>
<dbReference type="Pfam" id="PF00084">
    <property type="entry name" value="Sushi"/>
    <property type="match status" value="7"/>
</dbReference>
<keyword evidence="3 5" id="KW-1015">Disulfide bond</keyword>
<accession>A0A3S1BKB7</accession>
<comment type="caution">
    <text evidence="5">Lacks conserved residue(s) required for the propagation of feature annotation.</text>
</comment>
<dbReference type="Proteomes" id="UP000271974">
    <property type="component" value="Unassembled WGS sequence"/>
</dbReference>
<sequence length="492" mass="51799">TGTTVNSEVTYSCMDGAVPTSPVIMITCEGSTGQWSPLQGSCSVVTCGQPPTLDTMNVELTPRSITNAYPGLDATQLQITYGAEAKYTCKPGWTTAEGASYISQCQSDGTWSPTTNFRCSAVDCGQPPVVANAVQRSYTDTTYGDNVTIACLSGFSPLDGLTLTCDHTGNWVGDSQTCEIVNCGDPPPRDNSVPTFTATTLNSMARYECNGSAIVELGDNSTSVCQENGEWSAVALTCVPSPCGEAPPVTNSRIEYKMDYEGQVVYQCRAGYTSSGTNTKSCTPEGKWTSDPVTECIVPGTTSCGSAPYIMNSSRTYSSTTAGSVAAYTCDVGFDGGSFSATCSSDGTWQFTTTYGCSPVQCGAVPAVENSDSARVSGMFYGDVVIYQCLEGYIHTGPSLKTCESNRQWSADVVECANKSSIFCADPPRRDYSVVEYESRVEGANATYTCAAGYTGPTANSQCKGDGEWSDPGIICEPVMCSSPTPIANSDI</sequence>
<organism evidence="7 8">
    <name type="scientific">Elysia chlorotica</name>
    <name type="common">Eastern emerald elysia</name>
    <name type="synonym">Sea slug</name>
    <dbReference type="NCBI Taxonomy" id="188477"/>
    <lineage>
        <taxon>Eukaryota</taxon>
        <taxon>Metazoa</taxon>
        <taxon>Spiralia</taxon>
        <taxon>Lophotrochozoa</taxon>
        <taxon>Mollusca</taxon>
        <taxon>Gastropoda</taxon>
        <taxon>Heterobranchia</taxon>
        <taxon>Euthyneura</taxon>
        <taxon>Panpulmonata</taxon>
        <taxon>Sacoglossa</taxon>
        <taxon>Placobranchoidea</taxon>
        <taxon>Plakobranchidae</taxon>
        <taxon>Elysia</taxon>
    </lineage>
</organism>
<feature type="domain" description="Sushi" evidence="6">
    <location>
        <begin position="422"/>
        <end position="478"/>
    </location>
</feature>
<evidence type="ECO:0000259" key="6">
    <source>
        <dbReference type="PROSITE" id="PS50923"/>
    </source>
</evidence>